<protein>
    <submittedName>
        <fullName evidence="2">Uncharacterized protein</fullName>
    </submittedName>
</protein>
<proteinExistence type="predicted"/>
<gene>
    <name evidence="2" type="ORF">AFUS01_LOCUS9539</name>
</gene>
<name>A0A8J2JHA5_9HEXA</name>
<keyword evidence="1" id="KW-0732">Signal</keyword>
<accession>A0A8J2JHA5</accession>
<feature type="signal peptide" evidence="1">
    <location>
        <begin position="1"/>
        <end position="16"/>
    </location>
</feature>
<feature type="chain" id="PRO_5035321564" evidence="1">
    <location>
        <begin position="17"/>
        <end position="73"/>
    </location>
</feature>
<evidence type="ECO:0000256" key="1">
    <source>
        <dbReference type="SAM" id="SignalP"/>
    </source>
</evidence>
<keyword evidence="3" id="KW-1185">Reference proteome</keyword>
<dbReference type="AlphaFoldDB" id="A0A8J2JHA5"/>
<dbReference type="Proteomes" id="UP000708208">
    <property type="component" value="Unassembled WGS sequence"/>
</dbReference>
<evidence type="ECO:0000313" key="3">
    <source>
        <dbReference type="Proteomes" id="UP000708208"/>
    </source>
</evidence>
<comment type="caution">
    <text evidence="2">The sequence shown here is derived from an EMBL/GenBank/DDBJ whole genome shotgun (WGS) entry which is preliminary data.</text>
</comment>
<organism evidence="2 3">
    <name type="scientific">Allacma fusca</name>
    <dbReference type="NCBI Taxonomy" id="39272"/>
    <lineage>
        <taxon>Eukaryota</taxon>
        <taxon>Metazoa</taxon>
        <taxon>Ecdysozoa</taxon>
        <taxon>Arthropoda</taxon>
        <taxon>Hexapoda</taxon>
        <taxon>Collembola</taxon>
        <taxon>Symphypleona</taxon>
        <taxon>Sminthuridae</taxon>
        <taxon>Allacma</taxon>
    </lineage>
</organism>
<evidence type="ECO:0000313" key="2">
    <source>
        <dbReference type="EMBL" id="CAG7720253.1"/>
    </source>
</evidence>
<reference evidence="2" key="1">
    <citation type="submission" date="2021-06" db="EMBL/GenBank/DDBJ databases">
        <authorList>
            <person name="Hodson N. C."/>
            <person name="Mongue J. A."/>
            <person name="Jaron S. K."/>
        </authorList>
    </citation>
    <scope>NUCLEOTIDE SEQUENCE</scope>
</reference>
<sequence>MLVLILGIFLLTLIFAFNLKESKSDLRLPPAIQTFPIIASLRWFFSDSVASNFLDIEKHYCQPIVRTIIGTKQ</sequence>
<dbReference type="EMBL" id="CAJVCH010068889">
    <property type="protein sequence ID" value="CAG7720253.1"/>
    <property type="molecule type" value="Genomic_DNA"/>
</dbReference>